<reference evidence="1 2" key="1">
    <citation type="submission" date="2019-11" db="EMBL/GenBank/DDBJ databases">
        <title>Novel species isolated from a subtropical stream in China.</title>
        <authorList>
            <person name="Lu H."/>
        </authorList>
    </citation>
    <scope>NUCLEOTIDE SEQUENCE [LARGE SCALE GENOMIC DNA]</scope>
    <source>
        <strain evidence="1 2">FT26W</strain>
    </source>
</reference>
<dbReference type="RefSeq" id="WP_154355983.1">
    <property type="nucleotide sequence ID" value="NZ_WKJL01000001.1"/>
</dbReference>
<keyword evidence="2" id="KW-1185">Reference proteome</keyword>
<gene>
    <name evidence="1" type="ORF">GJ698_02445</name>
</gene>
<accession>A0A844D616</accession>
<dbReference type="Proteomes" id="UP000439986">
    <property type="component" value="Unassembled WGS sequence"/>
</dbReference>
<dbReference type="EMBL" id="WKJL01000001">
    <property type="protein sequence ID" value="MRW82950.1"/>
    <property type="molecule type" value="Genomic_DNA"/>
</dbReference>
<dbReference type="AlphaFoldDB" id="A0A844D616"/>
<sequence>MDQLKDAVAAAFDNIVASGAIEAALQEQVGKAITSAIKDQIGGYNSDFTKKINERVKALIDVNLDEIDLPCYRQLVADIIKKRVGAVMTSQFTEQLDKDIAELLEPAPAEITLHALLEEFIKHNLDYYRRDELRGCDFTFKIERHPSSATGAEYVDVYIDAEPGKYAGHDVHLRIKGAGEVWGLSLSGRDLKDKIFVGPLFAFEKRLFQMYTAKTRLIIPADATADDYTTTFPHND</sequence>
<organism evidence="1 2">
    <name type="scientific">Duganella aquatilis</name>
    <dbReference type="NCBI Taxonomy" id="2666082"/>
    <lineage>
        <taxon>Bacteria</taxon>
        <taxon>Pseudomonadati</taxon>
        <taxon>Pseudomonadota</taxon>
        <taxon>Betaproteobacteria</taxon>
        <taxon>Burkholderiales</taxon>
        <taxon>Oxalobacteraceae</taxon>
        <taxon>Telluria group</taxon>
        <taxon>Duganella</taxon>
    </lineage>
</organism>
<protein>
    <submittedName>
        <fullName evidence="1">Uncharacterized protein</fullName>
    </submittedName>
</protein>
<proteinExistence type="predicted"/>
<name>A0A844D616_9BURK</name>
<evidence type="ECO:0000313" key="2">
    <source>
        <dbReference type="Proteomes" id="UP000439986"/>
    </source>
</evidence>
<evidence type="ECO:0000313" key="1">
    <source>
        <dbReference type="EMBL" id="MRW82950.1"/>
    </source>
</evidence>
<comment type="caution">
    <text evidence="1">The sequence shown here is derived from an EMBL/GenBank/DDBJ whole genome shotgun (WGS) entry which is preliminary data.</text>
</comment>